<feature type="region of interest" description="Disordered" evidence="1">
    <location>
        <begin position="103"/>
        <end position="139"/>
    </location>
</feature>
<organism evidence="2 3">
    <name type="scientific">Kerstersia gyiorum</name>
    <dbReference type="NCBI Taxonomy" id="206506"/>
    <lineage>
        <taxon>Bacteria</taxon>
        <taxon>Pseudomonadati</taxon>
        <taxon>Pseudomonadota</taxon>
        <taxon>Betaproteobacteria</taxon>
        <taxon>Burkholderiales</taxon>
        <taxon>Alcaligenaceae</taxon>
        <taxon>Kerstersia</taxon>
    </lineage>
</organism>
<feature type="region of interest" description="Disordered" evidence="1">
    <location>
        <begin position="170"/>
        <end position="220"/>
    </location>
</feature>
<name>A0A171KPZ6_9BURK</name>
<evidence type="ECO:0000256" key="1">
    <source>
        <dbReference type="SAM" id="MobiDB-lite"/>
    </source>
</evidence>
<gene>
    <name evidence="2" type="ORF">AAV32_13265</name>
</gene>
<dbReference type="PATRIC" id="fig|206506.3.peg.2818"/>
<feature type="compositionally biased region" description="Low complexity" evidence="1">
    <location>
        <begin position="122"/>
        <end position="139"/>
    </location>
</feature>
<keyword evidence="3" id="KW-1185">Reference proteome</keyword>
<protein>
    <submittedName>
        <fullName evidence="2">Uncharacterized protein</fullName>
    </submittedName>
</protein>
<feature type="compositionally biased region" description="Low complexity" evidence="1">
    <location>
        <begin position="170"/>
        <end position="194"/>
    </location>
</feature>
<dbReference type="NCBIfam" id="NF043076">
    <property type="entry name" value="PHA_gran_PhaM"/>
    <property type="match status" value="1"/>
</dbReference>
<dbReference type="AlphaFoldDB" id="A0A171KPZ6"/>
<evidence type="ECO:0000313" key="3">
    <source>
        <dbReference type="Proteomes" id="UP000078084"/>
    </source>
</evidence>
<dbReference type="STRING" id="206506.AAV32_13265"/>
<proteinExistence type="predicted"/>
<comment type="caution">
    <text evidence="2">The sequence shown here is derived from an EMBL/GenBank/DDBJ whole genome shotgun (WGS) entry which is preliminary data.</text>
</comment>
<dbReference type="Proteomes" id="UP000078084">
    <property type="component" value="Unassembled WGS sequence"/>
</dbReference>
<dbReference type="InterPro" id="IPR050026">
    <property type="entry name" value="PHA_gran_PhaM_N"/>
</dbReference>
<accession>A0A171KPZ6</accession>
<dbReference type="EMBL" id="LBNE01000010">
    <property type="protein sequence ID" value="KKO70963.1"/>
    <property type="molecule type" value="Genomic_DNA"/>
</dbReference>
<evidence type="ECO:0000313" key="2">
    <source>
        <dbReference type="EMBL" id="KKO70963.1"/>
    </source>
</evidence>
<reference evidence="2 3" key="1">
    <citation type="submission" date="2015-04" db="EMBL/GenBank/DDBJ databases">
        <title>Genome sequence of Kerstersia gyiorum CG1.</title>
        <authorList>
            <person name="Greninger A.L."/>
            <person name="Kozyreva V."/>
            <person name="Chaturvedi V."/>
        </authorList>
    </citation>
    <scope>NUCLEOTIDE SEQUENCE [LARGE SCALE GENOMIC DNA]</scope>
    <source>
        <strain evidence="2 3">CG1</strain>
    </source>
</reference>
<sequence length="220" mass="22398">MTAATPSSFFPGMGDLPADNPMLSGMALMRQVWGGLSGAGQLAQGLPLSPTLDAQELARRIDELRTVENWLNLNLSLLRSTIQGMEVQRATISTLQSFLGGAVPGADASARPASPDVPPKPQAGQAAQDNAEAASEDPAAQAAQAWWSLLQQQFQGFAAAASAAAAPVQAAAESVKAAAAPAASATPPAAAPQKRAARPASKRAAPAKQTSAPAQRSRKS</sequence>